<evidence type="ECO:0000256" key="3">
    <source>
        <dbReference type="SAM" id="MobiDB-lite"/>
    </source>
</evidence>
<name>A0A346NMW9_9ALTE</name>
<gene>
    <name evidence="4" type="ORF">D0Y50_11210</name>
</gene>
<sequence>MRMRLFNTEVAYALPDRQSIIEVAIAEGSTVKEVIEASKITEQYPEIDLKNSKVGIWSRVVKLSDKIQDGDRVEIYRPLIADPKEVRKRRAERAKQEGRADKVTGGRPNPLKSQHTKDQT</sequence>
<dbReference type="EMBL" id="CP031769">
    <property type="protein sequence ID" value="AXR06876.1"/>
    <property type="molecule type" value="Genomic_DNA"/>
</dbReference>
<keyword evidence="5" id="KW-1185">Reference proteome</keyword>
<dbReference type="OrthoDB" id="9796575at2"/>
<feature type="region of interest" description="Disordered" evidence="3">
    <location>
        <begin position="86"/>
        <end position="120"/>
    </location>
</feature>
<comment type="similarity">
    <text evidence="1 2">Belongs to the UPF0125 (RnfH) family.</text>
</comment>
<dbReference type="InterPro" id="IPR037021">
    <property type="entry name" value="RnfH_sf"/>
</dbReference>
<dbReference type="PANTHER" id="PTHR37483">
    <property type="entry name" value="UPF0125 PROTEIN RATB"/>
    <property type="match status" value="1"/>
</dbReference>
<evidence type="ECO:0000256" key="1">
    <source>
        <dbReference type="ARBA" id="ARBA00010645"/>
    </source>
</evidence>
<dbReference type="PANTHER" id="PTHR37483:SF1">
    <property type="entry name" value="UPF0125 PROTEIN RATB"/>
    <property type="match status" value="1"/>
</dbReference>
<evidence type="ECO:0000313" key="5">
    <source>
        <dbReference type="Proteomes" id="UP000262073"/>
    </source>
</evidence>
<feature type="compositionally biased region" description="Basic and acidic residues" evidence="3">
    <location>
        <begin position="93"/>
        <end position="104"/>
    </location>
</feature>
<dbReference type="SUPFAM" id="SSF54285">
    <property type="entry name" value="MoaD/ThiS"/>
    <property type="match status" value="1"/>
</dbReference>
<dbReference type="Proteomes" id="UP000262073">
    <property type="component" value="Chromosome"/>
</dbReference>
<evidence type="ECO:0000256" key="2">
    <source>
        <dbReference type="HAMAP-Rule" id="MF_00460"/>
    </source>
</evidence>
<accession>A0A346NMW9</accession>
<dbReference type="HAMAP" id="MF_00460">
    <property type="entry name" value="UPF0125_RnfH"/>
    <property type="match status" value="1"/>
</dbReference>
<organism evidence="4 5">
    <name type="scientific">Salinimonas sediminis</name>
    <dbReference type="NCBI Taxonomy" id="2303538"/>
    <lineage>
        <taxon>Bacteria</taxon>
        <taxon>Pseudomonadati</taxon>
        <taxon>Pseudomonadota</taxon>
        <taxon>Gammaproteobacteria</taxon>
        <taxon>Alteromonadales</taxon>
        <taxon>Alteromonadaceae</taxon>
        <taxon>Alteromonas/Salinimonas group</taxon>
        <taxon>Salinimonas</taxon>
    </lineage>
</organism>
<dbReference type="InterPro" id="IPR016155">
    <property type="entry name" value="Mopterin_synth/thiamin_S_b"/>
</dbReference>
<dbReference type="Gene3D" id="3.10.20.280">
    <property type="entry name" value="RnfH-like"/>
    <property type="match status" value="1"/>
</dbReference>
<protein>
    <recommendedName>
        <fullName evidence="2">UPF0125 protein D0Y50_11210</fullName>
    </recommendedName>
</protein>
<dbReference type="Pfam" id="PF03658">
    <property type="entry name" value="Ub-RnfH"/>
    <property type="match status" value="1"/>
</dbReference>
<evidence type="ECO:0000313" key="4">
    <source>
        <dbReference type="EMBL" id="AXR06876.1"/>
    </source>
</evidence>
<proteinExistence type="inferred from homology"/>
<dbReference type="AlphaFoldDB" id="A0A346NMW9"/>
<dbReference type="NCBIfam" id="NF002490">
    <property type="entry name" value="PRK01777.1"/>
    <property type="match status" value="1"/>
</dbReference>
<dbReference type="InterPro" id="IPR005346">
    <property type="entry name" value="RnfH"/>
</dbReference>
<dbReference type="KEGG" id="salm:D0Y50_11210"/>
<reference evidence="4 5" key="1">
    <citation type="submission" date="2018-08" db="EMBL/GenBank/DDBJ databases">
        <title>Salinimonas sediminis sp. nov., a piezophilic bacterium isolated from a deep-sea sediment sample from the New Britain Trench.</title>
        <authorList>
            <person name="Cao J."/>
        </authorList>
    </citation>
    <scope>NUCLEOTIDE SEQUENCE [LARGE SCALE GENOMIC DNA]</scope>
    <source>
        <strain evidence="4 5">N102</strain>
    </source>
</reference>